<name>A0A1S6QFY4_9LACO</name>
<keyword evidence="8 14" id="KW-0862">Zinc</keyword>
<dbReference type="GO" id="GO:0004521">
    <property type="term" value="F:RNA endonuclease activity"/>
    <property type="evidence" value="ECO:0007669"/>
    <property type="project" value="UniProtKB-UniRule"/>
</dbReference>
<dbReference type="InterPro" id="IPR041636">
    <property type="entry name" value="RNase_J_C"/>
</dbReference>
<dbReference type="InterPro" id="IPR030854">
    <property type="entry name" value="RNase_J_bac"/>
</dbReference>
<dbReference type="KEGG" id="lcu:PL11_000520"/>
<evidence type="ECO:0000256" key="15">
    <source>
        <dbReference type="SAM" id="MobiDB-lite"/>
    </source>
</evidence>
<comment type="subcellular location">
    <subcellularLocation>
        <location evidence="1 11">Cytoplasm</location>
    </subcellularLocation>
</comment>
<feature type="binding site" evidence="14">
    <location>
        <position position="442"/>
    </location>
    <ligand>
        <name>Ca(2+)</name>
        <dbReference type="ChEBI" id="CHEBI:29108"/>
    </ligand>
</feature>
<evidence type="ECO:0000256" key="9">
    <source>
        <dbReference type="ARBA" id="ARBA00022839"/>
    </source>
</evidence>
<dbReference type="Pfam" id="PF00753">
    <property type="entry name" value="Lactamase_B"/>
    <property type="match status" value="1"/>
</dbReference>
<evidence type="ECO:0000259" key="16">
    <source>
        <dbReference type="SMART" id="SM00849"/>
    </source>
</evidence>
<dbReference type="Gene3D" id="3.60.15.10">
    <property type="entry name" value="Ribonuclease Z/Hydroxyacylglutathione hydrolase-like"/>
    <property type="match status" value="1"/>
</dbReference>
<keyword evidence="2 11" id="KW-0963">Cytoplasm</keyword>
<feature type="domain" description="Metallo-beta-lactamase" evidence="16">
    <location>
        <begin position="17"/>
        <end position="220"/>
    </location>
</feature>
<dbReference type="OrthoDB" id="9758375at2"/>
<keyword evidence="5 14" id="KW-0479">Metal-binding</keyword>
<evidence type="ECO:0000256" key="13">
    <source>
        <dbReference type="PIRSR" id="PIRSR004803-2"/>
    </source>
</evidence>
<evidence type="ECO:0000256" key="5">
    <source>
        <dbReference type="ARBA" id="ARBA00022723"/>
    </source>
</evidence>
<keyword evidence="14" id="KW-0106">Calcium</keyword>
<evidence type="ECO:0000313" key="17">
    <source>
        <dbReference type="EMBL" id="AQW20524.1"/>
    </source>
</evidence>
<feature type="binding site" evidence="14">
    <location>
        <position position="47"/>
    </location>
    <ligand>
        <name>Ca(2+)</name>
        <dbReference type="ChEBI" id="CHEBI:29108"/>
    </ligand>
</feature>
<comment type="subunit">
    <text evidence="11">Homodimer, may be a subunit of the RNA degradosome.</text>
</comment>
<comment type="cofactor">
    <cofactor evidence="14">
        <name>Ca(2+)</name>
        <dbReference type="ChEBI" id="CHEBI:29108"/>
    </cofactor>
    <text evidence="14">Binds 1 Ca(2+) cation per subunit. Seen in 1 crystal structure, it is not clear if it is physiologically important.</text>
</comment>
<dbReference type="InterPro" id="IPR011108">
    <property type="entry name" value="RMMBL"/>
</dbReference>
<dbReference type="InterPro" id="IPR055132">
    <property type="entry name" value="RNase_J_b_CASP"/>
</dbReference>
<dbReference type="PANTHER" id="PTHR43694">
    <property type="entry name" value="RIBONUCLEASE J"/>
    <property type="match status" value="1"/>
</dbReference>
<sequence length="585" mass="64957">MNSKIKVIPLGGVRENGKNMYAVNINDGIYILDCGLKYPENELLGIDVVIPDFSYLEENRDKIVGVFLTHGHADAIGALPYFLSEFNVPVFGSKMTIELAKISVADADEVTDFDDFHVVSDRSEIDFEDVRITFFRTTHSIPGSLGIAVHTDAGSIVYTGDFKFDQTASHLYHTDYSQLTKLGDQGVLALLSDSSNAENPTPSASENQISDYINGVFNDHQGRIIVASVASNIIRMQQVFNAAAKTGRKVFLSGQDLDKIVKTALKLSMLKLPDQELLIENAKDLEKLEPNQIVIIQTGKMGEPIKALQRMANGEQKDINIESGDLVFITTTPSTAMETTVAKTRDMIYRADAEVKMIADEMNSSGDASQNDLQLLINILKPKFFIPVQGEYRLLASHAGLAKQLGYNDSNIVIPNKGDVISIDDDEIWISAGLDLADTMIDGSGIGDIGNIVLRDRKVLSEDGIFVAVVTIDRKKKRVISAPKLTSRGFVYVKANKDLMNEASEIIEKTVKNNLEHKEFDWSNLKQDVRESLSDYLYQQTKRHPVILPVIMEVNQHHKRTNKKHSKNNKAEELAKAEKKANNNK</sequence>
<dbReference type="NCBIfam" id="TIGR00649">
    <property type="entry name" value="MG423"/>
    <property type="match status" value="1"/>
</dbReference>
<dbReference type="InterPro" id="IPR004613">
    <property type="entry name" value="RNase_J"/>
</dbReference>
<dbReference type="Proteomes" id="UP000030361">
    <property type="component" value="Chromosome"/>
</dbReference>
<evidence type="ECO:0000256" key="7">
    <source>
        <dbReference type="ARBA" id="ARBA00022801"/>
    </source>
</evidence>
<dbReference type="InterPro" id="IPR036866">
    <property type="entry name" value="RibonucZ/Hydroxyglut_hydro"/>
</dbReference>
<keyword evidence="6 11" id="KW-0255">Endonuclease</keyword>
<evidence type="ECO:0000256" key="3">
    <source>
        <dbReference type="ARBA" id="ARBA00022552"/>
    </source>
</evidence>
<comment type="similarity">
    <text evidence="11">Belongs to the metallo-beta-lactamase superfamily. RNA-metabolizing metallo-beta-lactamase-like family. Bacterial RNase J subfamily.</text>
</comment>
<dbReference type="GO" id="GO:0005737">
    <property type="term" value="C:cytoplasm"/>
    <property type="evidence" value="ECO:0007669"/>
    <property type="project" value="UniProtKB-SubCell"/>
</dbReference>
<feature type="region of interest" description="Disordered" evidence="15">
    <location>
        <begin position="557"/>
        <end position="585"/>
    </location>
</feature>
<feature type="binding site" evidence="13">
    <location>
        <begin position="230"/>
        <end position="232"/>
    </location>
    <ligand>
        <name>substrate</name>
    </ligand>
</feature>
<dbReference type="Gene3D" id="3.40.50.10710">
    <property type="entry name" value="Metallo-hydrolase/oxidoreductase"/>
    <property type="match status" value="1"/>
</dbReference>
<dbReference type="GO" id="GO:0004534">
    <property type="term" value="F:5'-3' RNA exonuclease activity"/>
    <property type="evidence" value="ECO:0007669"/>
    <property type="project" value="UniProtKB-UniRule"/>
</dbReference>
<evidence type="ECO:0000256" key="6">
    <source>
        <dbReference type="ARBA" id="ARBA00022759"/>
    </source>
</evidence>
<reference evidence="17 18" key="1">
    <citation type="journal article" date="2015" name="Genome Announc.">
        <title>Genome Sequence of Lactobacillus curieae CCTCC M 2011381T, a Novel Producer of Gamma-aminobutyric Acid.</title>
        <authorList>
            <person name="Wang Y."/>
            <person name="Wang Y."/>
            <person name="Lang C."/>
            <person name="Wei D."/>
            <person name="Xu P."/>
            <person name="Xie J."/>
        </authorList>
    </citation>
    <scope>NUCLEOTIDE SEQUENCE [LARGE SCALE GENOMIC DNA]</scope>
    <source>
        <strain evidence="17 18">CCTCC M 2011381</strain>
    </source>
</reference>
<evidence type="ECO:0000313" key="18">
    <source>
        <dbReference type="Proteomes" id="UP000030361"/>
    </source>
</evidence>
<dbReference type="AlphaFoldDB" id="A0A1S6QFY4"/>
<feature type="binding site" evidence="14">
    <location>
        <position position="139"/>
    </location>
    <ligand>
        <name>Zn(2+)</name>
        <dbReference type="ChEBI" id="CHEBI:29105"/>
        <label>1</label>
        <note>catalytic</note>
    </ligand>
</feature>
<evidence type="ECO:0000256" key="2">
    <source>
        <dbReference type="ARBA" id="ARBA00022490"/>
    </source>
</evidence>
<dbReference type="Pfam" id="PF22505">
    <property type="entry name" value="RNase_J_b_CASP"/>
    <property type="match status" value="1"/>
</dbReference>
<feature type="active site" description="Proton donor" evidence="12">
    <location>
        <position position="193"/>
    </location>
</feature>
<protein>
    <recommendedName>
        <fullName evidence="11">Ribonuclease J</fullName>
        <shortName evidence="11">RNase J</shortName>
        <ecNumber evidence="11">3.1.-.-</ecNumber>
    </recommendedName>
</protein>
<proteinExistence type="inferred from homology"/>
<dbReference type="SUPFAM" id="SSF56281">
    <property type="entry name" value="Metallo-hydrolase/oxidoreductase"/>
    <property type="match status" value="1"/>
</dbReference>
<dbReference type="SMART" id="SM00849">
    <property type="entry name" value="Lactamase_B"/>
    <property type="match status" value="1"/>
</dbReference>
<keyword evidence="7 11" id="KW-0378">Hydrolase</keyword>
<feature type="binding site" evidence="14">
    <location>
        <position position="161"/>
    </location>
    <ligand>
        <name>Zn(2+)</name>
        <dbReference type="ChEBI" id="CHEBI:29105"/>
        <label>1</label>
        <note>catalytic</note>
    </ligand>
</feature>
<keyword evidence="4 11" id="KW-0540">Nuclease</keyword>
<evidence type="ECO:0000256" key="1">
    <source>
        <dbReference type="ARBA" id="ARBA00004496"/>
    </source>
</evidence>
<dbReference type="GO" id="GO:0008270">
    <property type="term" value="F:zinc ion binding"/>
    <property type="evidence" value="ECO:0007669"/>
    <property type="project" value="InterPro"/>
</dbReference>
<comment type="cofactor">
    <cofactor evidence="14">
        <name>Zn(2+)</name>
        <dbReference type="ChEBI" id="CHEBI:29105"/>
    </cofactor>
    <text evidence="14">Binds 2 Zn(2+) ions per subunit. It is not clear if Zn(2+) or Mg(2+) is physiologically important.</text>
</comment>
<keyword evidence="3 11" id="KW-0698">rRNA processing</keyword>
<dbReference type="FunFam" id="3.10.20.580:FF:000001">
    <property type="entry name" value="Ribonuclease J"/>
    <property type="match status" value="1"/>
</dbReference>
<dbReference type="GO" id="GO:0006364">
    <property type="term" value="P:rRNA processing"/>
    <property type="evidence" value="ECO:0007669"/>
    <property type="project" value="UniProtKB-UniRule"/>
</dbReference>
<feature type="binding site" evidence="14">
    <location>
        <position position="45"/>
    </location>
    <ligand>
        <name>Ca(2+)</name>
        <dbReference type="ChEBI" id="CHEBI:29108"/>
    </ligand>
</feature>
<evidence type="ECO:0000256" key="14">
    <source>
        <dbReference type="PIRSR" id="PIRSR004803-3"/>
    </source>
</evidence>
<dbReference type="RefSeq" id="WP_035168472.1">
    <property type="nucleotide sequence ID" value="NZ_CP018906.1"/>
</dbReference>
<feature type="binding site" evidence="14">
    <location>
        <position position="74"/>
    </location>
    <ligand>
        <name>Zn(2+)</name>
        <dbReference type="ChEBI" id="CHEBI:29105"/>
        <label>1</label>
        <note>catalytic</note>
    </ligand>
</feature>
<feature type="compositionally biased region" description="Basic residues" evidence="15">
    <location>
        <begin position="557"/>
        <end position="568"/>
    </location>
</feature>
<keyword evidence="18" id="KW-1185">Reference proteome</keyword>
<dbReference type="GO" id="GO:0003723">
    <property type="term" value="F:RNA binding"/>
    <property type="evidence" value="ECO:0007669"/>
    <property type="project" value="UniProtKB-UniRule"/>
</dbReference>
<gene>
    <name evidence="11" type="primary">rnj</name>
    <name evidence="17" type="ORF">PL11_000520</name>
</gene>
<keyword evidence="10 11" id="KW-0694">RNA-binding</keyword>
<dbReference type="PANTHER" id="PTHR43694:SF4">
    <property type="entry name" value="RIBONUCLEASE J 2"/>
    <property type="match status" value="1"/>
</dbReference>
<dbReference type="Pfam" id="PF07521">
    <property type="entry name" value="RMMBL"/>
    <property type="match status" value="1"/>
</dbReference>
<dbReference type="Gene3D" id="3.10.20.580">
    <property type="match status" value="1"/>
</dbReference>
<evidence type="ECO:0000256" key="10">
    <source>
        <dbReference type="ARBA" id="ARBA00022884"/>
    </source>
</evidence>
<organism evidence="17 18">
    <name type="scientific">Lentilactobacillus curieae</name>
    <dbReference type="NCBI Taxonomy" id="1138822"/>
    <lineage>
        <taxon>Bacteria</taxon>
        <taxon>Bacillati</taxon>
        <taxon>Bacillota</taxon>
        <taxon>Bacilli</taxon>
        <taxon>Lactobacillales</taxon>
        <taxon>Lactobacillaceae</taxon>
        <taxon>Lentilactobacillus</taxon>
    </lineage>
</organism>
<evidence type="ECO:0000256" key="11">
    <source>
        <dbReference type="HAMAP-Rule" id="MF_01491"/>
    </source>
</evidence>
<comment type="function">
    <text evidence="11">An RNase that has 5'-3' exonuclease and possibly endonuclease activity. Involved in maturation of rRNA and in some organisms also mRNA maturation and/or decay.</text>
</comment>
<dbReference type="EC" id="3.1.-.-" evidence="11"/>
<feature type="binding site" evidence="14">
    <location>
        <position position="70"/>
    </location>
    <ligand>
        <name>Zn(2+)</name>
        <dbReference type="ChEBI" id="CHEBI:29105"/>
        <label>1</label>
        <note>catalytic</note>
    </ligand>
</feature>
<dbReference type="InterPro" id="IPR042173">
    <property type="entry name" value="RNase_J_2"/>
</dbReference>
<evidence type="ECO:0000256" key="4">
    <source>
        <dbReference type="ARBA" id="ARBA00022722"/>
    </source>
</evidence>
<dbReference type="eggNOG" id="COG0595">
    <property type="taxonomic scope" value="Bacteria"/>
</dbReference>
<dbReference type="CDD" id="cd07714">
    <property type="entry name" value="RNaseJ_MBL-fold"/>
    <property type="match status" value="1"/>
</dbReference>
<comment type="caution">
    <text evidence="11">Lacks conserved residue(s) required for the propagation of feature annotation.</text>
</comment>
<dbReference type="InterPro" id="IPR001279">
    <property type="entry name" value="Metallo-B-lactamas"/>
</dbReference>
<dbReference type="EMBL" id="CP018906">
    <property type="protein sequence ID" value="AQW20524.1"/>
    <property type="molecule type" value="Genomic_DNA"/>
</dbReference>
<accession>A0A1S6QFY4</accession>
<dbReference type="HAMAP" id="MF_01491">
    <property type="entry name" value="RNase_J_bact"/>
    <property type="match status" value="1"/>
</dbReference>
<evidence type="ECO:0000256" key="8">
    <source>
        <dbReference type="ARBA" id="ARBA00022833"/>
    </source>
</evidence>
<feature type="compositionally biased region" description="Basic and acidic residues" evidence="15">
    <location>
        <begin position="569"/>
        <end position="585"/>
    </location>
</feature>
<dbReference type="PIRSF" id="PIRSF004803">
    <property type="entry name" value="RnjA"/>
    <property type="match status" value="1"/>
</dbReference>
<keyword evidence="9 11" id="KW-0269">Exonuclease</keyword>
<dbReference type="Pfam" id="PF17770">
    <property type="entry name" value="RNase_J_C"/>
    <property type="match status" value="1"/>
</dbReference>
<feature type="binding site" evidence="14">
    <location>
        <position position="72"/>
    </location>
    <ligand>
        <name>Zn(2+)</name>
        <dbReference type="ChEBI" id="CHEBI:29105"/>
        <label>1</label>
        <note>catalytic</note>
    </ligand>
</feature>
<evidence type="ECO:0000256" key="12">
    <source>
        <dbReference type="PIRSR" id="PIRSR004803-1"/>
    </source>
</evidence>